<feature type="region of interest" description="Disordered" evidence="1">
    <location>
        <begin position="34"/>
        <end position="53"/>
    </location>
</feature>
<dbReference type="Proteomes" id="UP000017837">
    <property type="component" value="Unassembled WGS sequence"/>
</dbReference>
<evidence type="ECO:0000256" key="1">
    <source>
        <dbReference type="SAM" id="MobiDB-lite"/>
    </source>
</evidence>
<keyword evidence="2" id="KW-0732">Signal</keyword>
<dbReference type="STRING" id="1121022.GCA_000376105_00636"/>
<name>V4Q0F7_9CAUL</name>
<sequence>MKNLLIKVACLAALASALSGCIMYVAPDHDYDTSPPASAGEKPADVMTSSKSF</sequence>
<evidence type="ECO:0000313" key="4">
    <source>
        <dbReference type="Proteomes" id="UP000017837"/>
    </source>
</evidence>
<accession>V4Q0F7</accession>
<dbReference type="OrthoDB" id="9929345at2"/>
<dbReference type="EMBL" id="AWGB01000009">
    <property type="protein sequence ID" value="ESQ93159.1"/>
    <property type="molecule type" value="Genomic_DNA"/>
</dbReference>
<gene>
    <name evidence="3" type="ORF">ABENE_06315</name>
</gene>
<comment type="caution">
    <text evidence="3">The sequence shown here is derived from an EMBL/GenBank/DDBJ whole genome shotgun (WGS) entry which is preliminary data.</text>
</comment>
<reference evidence="3 4" key="1">
    <citation type="journal article" date="2014" name="Nature">
        <title>Sequential evolution of bacterial morphology by co-option of a developmental regulator.</title>
        <authorList>
            <person name="Jiang C."/>
            <person name="Brown P.J."/>
            <person name="Ducret A."/>
            <person name="Brun Y.V."/>
        </authorList>
    </citation>
    <scope>NUCLEOTIDE SEQUENCE [LARGE SCALE GENOMIC DNA]</scope>
    <source>
        <strain evidence="3 4">DSM 16100</strain>
    </source>
</reference>
<protein>
    <recommendedName>
        <fullName evidence="5">Lipoprotein</fullName>
    </recommendedName>
</protein>
<dbReference type="AlphaFoldDB" id="V4Q0F7"/>
<dbReference type="PATRIC" id="fig|1121022.4.peg.1256"/>
<organism evidence="3 4">
    <name type="scientific">Asticcacaulis benevestitus DSM 16100 = ATCC BAA-896</name>
    <dbReference type="NCBI Taxonomy" id="1121022"/>
    <lineage>
        <taxon>Bacteria</taxon>
        <taxon>Pseudomonadati</taxon>
        <taxon>Pseudomonadota</taxon>
        <taxon>Alphaproteobacteria</taxon>
        <taxon>Caulobacterales</taxon>
        <taxon>Caulobacteraceae</taxon>
        <taxon>Asticcacaulis</taxon>
    </lineage>
</organism>
<dbReference type="PROSITE" id="PS51257">
    <property type="entry name" value="PROKAR_LIPOPROTEIN"/>
    <property type="match status" value="1"/>
</dbReference>
<dbReference type="RefSeq" id="WP_018080307.1">
    <property type="nucleotide sequence ID" value="NZ_AQWM01000001.1"/>
</dbReference>
<evidence type="ECO:0008006" key="5">
    <source>
        <dbReference type="Google" id="ProtNLM"/>
    </source>
</evidence>
<keyword evidence="4" id="KW-1185">Reference proteome</keyword>
<feature type="chain" id="PRO_5004725553" description="Lipoprotein" evidence="2">
    <location>
        <begin position="26"/>
        <end position="53"/>
    </location>
</feature>
<proteinExistence type="predicted"/>
<feature type="signal peptide" evidence="2">
    <location>
        <begin position="1"/>
        <end position="25"/>
    </location>
</feature>
<evidence type="ECO:0000256" key="2">
    <source>
        <dbReference type="SAM" id="SignalP"/>
    </source>
</evidence>
<evidence type="ECO:0000313" key="3">
    <source>
        <dbReference type="EMBL" id="ESQ93159.1"/>
    </source>
</evidence>